<dbReference type="SMART" id="SM00347">
    <property type="entry name" value="HTH_MARR"/>
    <property type="match status" value="1"/>
</dbReference>
<name>A0A4Q0XQZ1_9BACT</name>
<keyword evidence="5" id="KW-1185">Reference proteome</keyword>
<dbReference type="InterPro" id="IPR000835">
    <property type="entry name" value="HTH_MarR-typ"/>
</dbReference>
<organism evidence="4 5">
    <name type="scientific">Candidatus Marinarcus aquaticus</name>
    <dbReference type="NCBI Taxonomy" id="2044504"/>
    <lineage>
        <taxon>Bacteria</taxon>
        <taxon>Pseudomonadati</taxon>
        <taxon>Campylobacterota</taxon>
        <taxon>Epsilonproteobacteria</taxon>
        <taxon>Campylobacterales</taxon>
        <taxon>Arcobacteraceae</taxon>
        <taxon>Candidatus Marinarcus</taxon>
    </lineage>
</organism>
<dbReference type="InterPro" id="IPR036388">
    <property type="entry name" value="WH-like_DNA-bd_sf"/>
</dbReference>
<dbReference type="RefSeq" id="WP_128995975.1">
    <property type="nucleotide sequence ID" value="NZ_PDKN01000003.1"/>
</dbReference>
<evidence type="ECO:0000259" key="3">
    <source>
        <dbReference type="PROSITE" id="PS50995"/>
    </source>
</evidence>
<evidence type="ECO:0000313" key="5">
    <source>
        <dbReference type="Proteomes" id="UP000290657"/>
    </source>
</evidence>
<evidence type="ECO:0000256" key="1">
    <source>
        <dbReference type="ARBA" id="ARBA00023015"/>
    </source>
</evidence>
<proteinExistence type="predicted"/>
<dbReference type="Proteomes" id="UP000290657">
    <property type="component" value="Unassembled WGS sequence"/>
</dbReference>
<dbReference type="PRINTS" id="PR00598">
    <property type="entry name" value="HTHMARR"/>
</dbReference>
<dbReference type="GO" id="GO:0006950">
    <property type="term" value="P:response to stress"/>
    <property type="evidence" value="ECO:0007669"/>
    <property type="project" value="TreeGrafter"/>
</dbReference>
<evidence type="ECO:0000313" key="4">
    <source>
        <dbReference type="EMBL" id="RXJ58112.1"/>
    </source>
</evidence>
<gene>
    <name evidence="4" type="ORF">CRV04_06290</name>
</gene>
<dbReference type="OrthoDB" id="9799747at2"/>
<accession>A0A4Q0XQZ1</accession>
<sequence>MRREDVKSYGFKADNAMRTWMQIYRAYNKIRAKESVYIQSFGLTMNQFQVLEVLYHRGDLNIGSITKLTMSTPGNITVVVKNLKRDGFIDSLQDVNDKRASILSITQKGREVIEKLFPQHAKNFEEYFKELDENELETLYTLLYKLQKSQ</sequence>
<evidence type="ECO:0000256" key="2">
    <source>
        <dbReference type="ARBA" id="ARBA00023163"/>
    </source>
</evidence>
<comment type="caution">
    <text evidence="4">The sequence shown here is derived from an EMBL/GenBank/DDBJ whole genome shotgun (WGS) entry which is preliminary data.</text>
</comment>
<reference evidence="4 5" key="1">
    <citation type="submission" date="2017-10" db="EMBL/GenBank/DDBJ databases">
        <title>Genomics of the genus Arcobacter.</title>
        <authorList>
            <person name="Perez-Cataluna A."/>
            <person name="Figueras M.J."/>
        </authorList>
    </citation>
    <scope>NUCLEOTIDE SEQUENCE [LARGE SCALE GENOMIC DNA]</scope>
    <source>
        <strain evidence="4 5">CECT 8987</strain>
    </source>
</reference>
<protein>
    <submittedName>
        <fullName evidence="4">MarR family transcriptional regulator</fullName>
    </submittedName>
</protein>
<dbReference type="EMBL" id="PDKN01000003">
    <property type="protein sequence ID" value="RXJ58112.1"/>
    <property type="molecule type" value="Genomic_DNA"/>
</dbReference>
<dbReference type="PROSITE" id="PS50995">
    <property type="entry name" value="HTH_MARR_2"/>
    <property type="match status" value="1"/>
</dbReference>
<keyword evidence="1" id="KW-0805">Transcription regulation</keyword>
<feature type="domain" description="HTH marR-type" evidence="3">
    <location>
        <begin position="13"/>
        <end position="148"/>
    </location>
</feature>
<dbReference type="InterPro" id="IPR036390">
    <property type="entry name" value="WH_DNA-bd_sf"/>
</dbReference>
<dbReference type="InterPro" id="IPR039422">
    <property type="entry name" value="MarR/SlyA-like"/>
</dbReference>
<dbReference type="Pfam" id="PF01047">
    <property type="entry name" value="MarR"/>
    <property type="match status" value="1"/>
</dbReference>
<dbReference type="AlphaFoldDB" id="A0A4Q0XQZ1"/>
<dbReference type="SUPFAM" id="SSF46785">
    <property type="entry name" value="Winged helix' DNA-binding domain"/>
    <property type="match status" value="1"/>
</dbReference>
<dbReference type="PANTHER" id="PTHR33164:SF56">
    <property type="entry name" value="HTH-TYPE TRANSCRIPTIONAL REGULATOR MHQR"/>
    <property type="match status" value="1"/>
</dbReference>
<dbReference type="Gene3D" id="1.10.10.10">
    <property type="entry name" value="Winged helix-like DNA-binding domain superfamily/Winged helix DNA-binding domain"/>
    <property type="match status" value="1"/>
</dbReference>
<keyword evidence="2" id="KW-0804">Transcription</keyword>
<dbReference type="GO" id="GO:0003700">
    <property type="term" value="F:DNA-binding transcription factor activity"/>
    <property type="evidence" value="ECO:0007669"/>
    <property type="project" value="InterPro"/>
</dbReference>
<dbReference type="PANTHER" id="PTHR33164">
    <property type="entry name" value="TRANSCRIPTIONAL REGULATOR, MARR FAMILY"/>
    <property type="match status" value="1"/>
</dbReference>